<reference evidence="5" key="2">
    <citation type="submission" date="2022-10" db="EMBL/GenBank/DDBJ databases">
        <authorList>
            <consortium name="ENA_rothamsted_submissions"/>
            <consortium name="culmorum"/>
            <person name="King R."/>
        </authorList>
    </citation>
    <scope>NUCLEOTIDE SEQUENCE</scope>
</reference>
<accession>A0A9N9SEP5</accession>
<dbReference type="GO" id="GO:0061928">
    <property type="term" value="F:glutathione specific gamma-glutamylcyclotransferase activity"/>
    <property type="evidence" value="ECO:0007669"/>
    <property type="project" value="UniProtKB-EC"/>
</dbReference>
<dbReference type="PANTHER" id="PTHR12192">
    <property type="entry name" value="CATION TRANSPORT PROTEIN CHAC-RELATED"/>
    <property type="match status" value="1"/>
</dbReference>
<dbReference type="EMBL" id="OU896720">
    <property type="protein sequence ID" value="CAG9816632.1"/>
    <property type="molecule type" value="Genomic_DNA"/>
</dbReference>
<keyword evidence="6" id="KW-1185">Reference proteome</keyword>
<evidence type="ECO:0000313" key="6">
    <source>
        <dbReference type="Proteomes" id="UP001153737"/>
    </source>
</evidence>
<evidence type="ECO:0000256" key="1">
    <source>
        <dbReference type="ARBA" id="ARBA00009662"/>
    </source>
</evidence>
<sequence>METAELQAEVQVDDIKSLWVFAYGSLCWRPGFQFHKAVTGCVKGFQRRFWQGNVTHRGTVDRPGRVATLVEDHQGLVPGVAFAVSGEAAIPYLSRRETELGGYASEFTTFYPKQGNSFKVLVYLAKSSNALWMGDDDAKTIAQQVVNCRGASGHNVEYVIRLADFMRDNFSSHYDDHLFELEKEVLALVHSKKMCMKSLMGNGDGCIAFVKKEVQRSPSNAQDGEQDRAGTCQFSERLQGKKLRCMNL</sequence>
<comment type="catalytic activity">
    <reaction evidence="4">
        <text>glutathione = L-cysteinylglycine + 5-oxo-L-proline</text>
        <dbReference type="Rhea" id="RHEA:47724"/>
        <dbReference type="ChEBI" id="CHEBI:57925"/>
        <dbReference type="ChEBI" id="CHEBI:58402"/>
        <dbReference type="ChEBI" id="CHEBI:61694"/>
        <dbReference type="EC" id="4.3.2.7"/>
    </reaction>
</comment>
<evidence type="ECO:0000256" key="2">
    <source>
        <dbReference type="ARBA" id="ARBA00012344"/>
    </source>
</evidence>
<organism evidence="5 6">
    <name type="scientific">Phaedon cochleariae</name>
    <name type="common">Mustard beetle</name>
    <dbReference type="NCBI Taxonomy" id="80249"/>
    <lineage>
        <taxon>Eukaryota</taxon>
        <taxon>Metazoa</taxon>
        <taxon>Ecdysozoa</taxon>
        <taxon>Arthropoda</taxon>
        <taxon>Hexapoda</taxon>
        <taxon>Insecta</taxon>
        <taxon>Pterygota</taxon>
        <taxon>Neoptera</taxon>
        <taxon>Endopterygota</taxon>
        <taxon>Coleoptera</taxon>
        <taxon>Polyphaga</taxon>
        <taxon>Cucujiformia</taxon>
        <taxon>Chrysomeloidea</taxon>
        <taxon>Chrysomelidae</taxon>
        <taxon>Chrysomelinae</taxon>
        <taxon>Chrysomelini</taxon>
        <taxon>Phaedon</taxon>
    </lineage>
</organism>
<evidence type="ECO:0000313" key="5">
    <source>
        <dbReference type="EMBL" id="CAG9816632.1"/>
    </source>
</evidence>
<dbReference type="AlphaFoldDB" id="A0A9N9SEP5"/>
<dbReference type="CDD" id="cd06661">
    <property type="entry name" value="GGCT_like"/>
    <property type="match status" value="1"/>
</dbReference>
<dbReference type="GO" id="GO:0006751">
    <property type="term" value="P:glutathione catabolic process"/>
    <property type="evidence" value="ECO:0007669"/>
    <property type="project" value="InterPro"/>
</dbReference>
<dbReference type="InterPro" id="IPR036568">
    <property type="entry name" value="GGCT-like_sf"/>
</dbReference>
<protein>
    <recommendedName>
        <fullName evidence="2">glutathione-specific gamma-glutamylcyclotransferase</fullName>
        <ecNumber evidence="2">4.3.2.7</ecNumber>
    </recommendedName>
</protein>
<reference evidence="5" key="1">
    <citation type="submission" date="2022-01" db="EMBL/GenBank/DDBJ databases">
        <authorList>
            <person name="King R."/>
        </authorList>
    </citation>
    <scope>NUCLEOTIDE SEQUENCE</scope>
</reference>
<evidence type="ECO:0000256" key="4">
    <source>
        <dbReference type="ARBA" id="ARBA00048073"/>
    </source>
</evidence>
<evidence type="ECO:0000256" key="3">
    <source>
        <dbReference type="ARBA" id="ARBA00023239"/>
    </source>
</evidence>
<dbReference type="PANTHER" id="PTHR12192:SF26">
    <property type="entry name" value="GLUTATHIONE-SPECIFIC GAMMA-GLUTAMYLCYCLOTRANSFERASE 1"/>
    <property type="match status" value="1"/>
</dbReference>
<dbReference type="InterPro" id="IPR013024">
    <property type="entry name" value="GGCT-like"/>
</dbReference>
<dbReference type="InterPro" id="IPR006840">
    <property type="entry name" value="ChaC"/>
</dbReference>
<name>A0A9N9SEP5_PHACE</name>
<gene>
    <name evidence="5" type="ORF">PHAECO_LOCUS4240</name>
</gene>
<keyword evidence="3" id="KW-0456">Lyase</keyword>
<dbReference type="EC" id="4.3.2.7" evidence="2"/>
<dbReference type="GO" id="GO:0005737">
    <property type="term" value="C:cytoplasm"/>
    <property type="evidence" value="ECO:0007669"/>
    <property type="project" value="TreeGrafter"/>
</dbReference>
<dbReference type="OrthoDB" id="1933483at2759"/>
<proteinExistence type="inferred from homology"/>
<dbReference type="Pfam" id="PF04752">
    <property type="entry name" value="ChaC"/>
    <property type="match status" value="1"/>
</dbReference>
<dbReference type="Gene3D" id="3.10.490.10">
    <property type="entry name" value="Gamma-glutamyl cyclotransferase-like"/>
    <property type="match status" value="1"/>
</dbReference>
<comment type="similarity">
    <text evidence="1">Belongs to the gamma-glutamylcyclotransferase family. ChaC subfamily.</text>
</comment>
<dbReference type="SUPFAM" id="SSF110857">
    <property type="entry name" value="Gamma-glutamyl cyclotransferase-like"/>
    <property type="match status" value="1"/>
</dbReference>
<dbReference type="Proteomes" id="UP001153737">
    <property type="component" value="Chromosome 14"/>
</dbReference>